<dbReference type="InterPro" id="IPR004827">
    <property type="entry name" value="bZIP"/>
</dbReference>
<evidence type="ECO:0000256" key="7">
    <source>
        <dbReference type="SAM" id="MobiDB-lite"/>
    </source>
</evidence>
<reference evidence="9" key="1">
    <citation type="submission" date="2021-06" db="EMBL/GenBank/DDBJ databases">
        <title>Genome Sequence of Mortierella hyaline Strain SCG-10, a Cold-Adapted, Nitrate-Reducing Fungus Isolated from Soil in Minnesota, USA.</title>
        <authorList>
            <person name="Aldossari N."/>
        </authorList>
    </citation>
    <scope>NUCLEOTIDE SEQUENCE</scope>
    <source>
        <strain evidence="9">SCG-10</strain>
    </source>
</reference>
<evidence type="ECO:0000256" key="1">
    <source>
        <dbReference type="ARBA" id="ARBA00004123"/>
    </source>
</evidence>
<proteinExistence type="predicted"/>
<feature type="compositionally biased region" description="Acidic residues" evidence="7">
    <location>
        <begin position="242"/>
        <end position="258"/>
    </location>
</feature>
<comment type="subcellular location">
    <subcellularLocation>
        <location evidence="1">Nucleus</location>
    </subcellularLocation>
</comment>
<dbReference type="PROSITE" id="PS50217">
    <property type="entry name" value="BZIP"/>
    <property type="match status" value="1"/>
</dbReference>
<evidence type="ECO:0000259" key="8">
    <source>
        <dbReference type="PROSITE" id="PS50217"/>
    </source>
</evidence>
<dbReference type="PRINTS" id="PR00043">
    <property type="entry name" value="LEUZIPPRJUN"/>
</dbReference>
<keyword evidence="2" id="KW-0805">Transcription regulation</keyword>
<evidence type="ECO:0000256" key="4">
    <source>
        <dbReference type="ARBA" id="ARBA00023163"/>
    </source>
</evidence>
<dbReference type="PROSITE" id="PS00036">
    <property type="entry name" value="BZIP_BASIC"/>
    <property type="match status" value="1"/>
</dbReference>
<keyword evidence="4" id="KW-0804">Transcription</keyword>
<feature type="compositionally biased region" description="Low complexity" evidence="7">
    <location>
        <begin position="117"/>
        <end position="140"/>
    </location>
</feature>
<gene>
    <name evidence="9" type="ORF">KI688_001935</name>
</gene>
<dbReference type="InterPro" id="IPR002112">
    <property type="entry name" value="Leuzip_Jun"/>
</dbReference>
<dbReference type="SMART" id="SM00338">
    <property type="entry name" value="BRLZ"/>
    <property type="match status" value="1"/>
</dbReference>
<dbReference type="CDD" id="cd14687">
    <property type="entry name" value="bZIP_ATF2"/>
    <property type="match status" value="1"/>
</dbReference>
<dbReference type="OrthoDB" id="295274at2759"/>
<sequence length="485" mass="53463">MSLEAEIRRDTANLTPTRFLLECDDISFGLNFENSYSPFDASCKYLTNSNNNNNSNNSNSNSNNNNNSHPFKTDVDFFNSDNNRNAISSAPIQHPWSDMVFDESYLPMRPTTPGVSPPSSTSSFSSSSSAATSQSFYPSSNTSPIQTFHPRMMSITSDHLISHPEASHTLTHEYHAIYDKLVPSKKSYHSDQDLPRLSPDSPFNSPSPDSLVPTGIFRNNSITMANPNQAHDSYPAQQADIDNNDNDSSDDDDQDMSDIDNNGMDVDSNKYNDGHDEQDTVTSPSSQSSRDPSAASESSTSKMTRTRTSKRAAAVAAASAISSKSDSKPSSKTSTKSKRASTASKSKGKVYSTTATNNSDMSTKNVGVAKTLSQLRKHSSSEEESPEAKRQKFLERNRMAASKCREKKRLQTLKTIGDADVITARNQALHETLDELQEEVRTLKNMILCHRDCGCDVIQKFVQSSFNVPSVRVQAPPGQSYFKRF</sequence>
<comment type="caution">
    <text evidence="9">The sequence shown here is derived from an EMBL/GenBank/DDBJ whole genome shotgun (WGS) entry which is preliminary data.</text>
</comment>
<feature type="compositionally biased region" description="Polar residues" evidence="7">
    <location>
        <begin position="217"/>
        <end position="231"/>
    </location>
</feature>
<feature type="compositionally biased region" description="Low complexity" evidence="7">
    <location>
        <begin position="198"/>
        <end position="210"/>
    </location>
</feature>
<dbReference type="EMBL" id="JAHRHY010000011">
    <property type="protein sequence ID" value="KAG9065646.1"/>
    <property type="molecule type" value="Genomic_DNA"/>
</dbReference>
<feature type="region of interest" description="Disordered" evidence="7">
    <location>
        <begin position="108"/>
        <end position="144"/>
    </location>
</feature>
<feature type="compositionally biased region" description="Polar residues" evidence="7">
    <location>
        <begin position="351"/>
        <end position="365"/>
    </location>
</feature>
<evidence type="ECO:0000256" key="3">
    <source>
        <dbReference type="ARBA" id="ARBA00023125"/>
    </source>
</evidence>
<evidence type="ECO:0000313" key="10">
    <source>
        <dbReference type="Proteomes" id="UP000707451"/>
    </source>
</evidence>
<feature type="region of interest" description="Disordered" evidence="7">
    <location>
        <begin position="186"/>
        <end position="394"/>
    </location>
</feature>
<dbReference type="InterPro" id="IPR051027">
    <property type="entry name" value="bZIP_transcription_factors"/>
</dbReference>
<dbReference type="SUPFAM" id="SSF57959">
    <property type="entry name" value="Leucine zipper domain"/>
    <property type="match status" value="1"/>
</dbReference>
<keyword evidence="3" id="KW-0238">DNA-binding</keyword>
<dbReference type="Pfam" id="PF00170">
    <property type="entry name" value="bZIP_1"/>
    <property type="match status" value="1"/>
</dbReference>
<accession>A0A9P7XR68</accession>
<dbReference type="AlphaFoldDB" id="A0A9P7XR68"/>
<dbReference type="GO" id="GO:0003700">
    <property type="term" value="F:DNA-binding transcription factor activity"/>
    <property type="evidence" value="ECO:0007669"/>
    <property type="project" value="InterPro"/>
</dbReference>
<evidence type="ECO:0000256" key="5">
    <source>
        <dbReference type="ARBA" id="ARBA00023242"/>
    </source>
</evidence>
<feature type="compositionally biased region" description="Low complexity" evidence="7">
    <location>
        <begin position="50"/>
        <end position="68"/>
    </location>
</feature>
<evidence type="ECO:0000256" key="6">
    <source>
        <dbReference type="SAM" id="Coils"/>
    </source>
</evidence>
<keyword evidence="5" id="KW-0539">Nucleus</keyword>
<dbReference type="Gene3D" id="1.20.5.170">
    <property type="match status" value="1"/>
</dbReference>
<name>A0A9P7XR68_9FUNG</name>
<feature type="compositionally biased region" description="Low complexity" evidence="7">
    <location>
        <begin position="282"/>
        <end position="303"/>
    </location>
</feature>
<feature type="compositionally biased region" description="Basic and acidic residues" evidence="7">
    <location>
        <begin position="267"/>
        <end position="278"/>
    </location>
</feature>
<feature type="domain" description="BZIP" evidence="8">
    <location>
        <begin position="387"/>
        <end position="450"/>
    </location>
</feature>
<feature type="coiled-coil region" evidence="6">
    <location>
        <begin position="419"/>
        <end position="446"/>
    </location>
</feature>
<keyword evidence="10" id="KW-1185">Reference proteome</keyword>
<dbReference type="GO" id="GO:0005634">
    <property type="term" value="C:nucleus"/>
    <property type="evidence" value="ECO:0007669"/>
    <property type="project" value="UniProtKB-SubCell"/>
</dbReference>
<dbReference type="InterPro" id="IPR046347">
    <property type="entry name" value="bZIP_sf"/>
</dbReference>
<evidence type="ECO:0000256" key="2">
    <source>
        <dbReference type="ARBA" id="ARBA00023015"/>
    </source>
</evidence>
<dbReference type="GO" id="GO:0003677">
    <property type="term" value="F:DNA binding"/>
    <property type="evidence" value="ECO:0007669"/>
    <property type="project" value="UniProtKB-KW"/>
</dbReference>
<protein>
    <recommendedName>
        <fullName evidence="8">BZIP domain-containing protein</fullName>
    </recommendedName>
</protein>
<evidence type="ECO:0000313" key="9">
    <source>
        <dbReference type="EMBL" id="KAG9065646.1"/>
    </source>
</evidence>
<dbReference type="PANTHER" id="PTHR19304">
    <property type="entry name" value="CYCLIC-AMP RESPONSE ELEMENT BINDING PROTEIN"/>
    <property type="match status" value="1"/>
</dbReference>
<feature type="compositionally biased region" description="Low complexity" evidence="7">
    <location>
        <begin position="311"/>
        <end position="345"/>
    </location>
</feature>
<keyword evidence="6" id="KW-0175">Coiled coil</keyword>
<feature type="region of interest" description="Disordered" evidence="7">
    <location>
        <begin position="50"/>
        <end position="77"/>
    </location>
</feature>
<organism evidence="9 10">
    <name type="scientific">Linnemannia hyalina</name>
    <dbReference type="NCBI Taxonomy" id="64524"/>
    <lineage>
        <taxon>Eukaryota</taxon>
        <taxon>Fungi</taxon>
        <taxon>Fungi incertae sedis</taxon>
        <taxon>Mucoromycota</taxon>
        <taxon>Mortierellomycotina</taxon>
        <taxon>Mortierellomycetes</taxon>
        <taxon>Mortierellales</taxon>
        <taxon>Mortierellaceae</taxon>
        <taxon>Linnemannia</taxon>
    </lineage>
</organism>
<dbReference type="Proteomes" id="UP000707451">
    <property type="component" value="Unassembled WGS sequence"/>
</dbReference>